<dbReference type="Proteomes" id="UP001159363">
    <property type="component" value="Chromosome 7"/>
</dbReference>
<feature type="compositionally biased region" description="Low complexity" evidence="1">
    <location>
        <begin position="41"/>
        <end position="54"/>
    </location>
</feature>
<name>A0ABQ9GZ41_9NEOP</name>
<organism evidence="2 3">
    <name type="scientific">Dryococelus australis</name>
    <dbReference type="NCBI Taxonomy" id="614101"/>
    <lineage>
        <taxon>Eukaryota</taxon>
        <taxon>Metazoa</taxon>
        <taxon>Ecdysozoa</taxon>
        <taxon>Arthropoda</taxon>
        <taxon>Hexapoda</taxon>
        <taxon>Insecta</taxon>
        <taxon>Pterygota</taxon>
        <taxon>Neoptera</taxon>
        <taxon>Polyneoptera</taxon>
        <taxon>Phasmatodea</taxon>
        <taxon>Verophasmatodea</taxon>
        <taxon>Anareolatae</taxon>
        <taxon>Phasmatidae</taxon>
        <taxon>Eurycanthinae</taxon>
        <taxon>Dryococelus</taxon>
    </lineage>
</organism>
<comment type="caution">
    <text evidence="2">The sequence shown here is derived from an EMBL/GenBank/DDBJ whole genome shotgun (WGS) entry which is preliminary data.</text>
</comment>
<dbReference type="EMBL" id="JARBHB010000008">
    <property type="protein sequence ID" value="KAJ8877305.1"/>
    <property type="molecule type" value="Genomic_DNA"/>
</dbReference>
<feature type="region of interest" description="Disordered" evidence="1">
    <location>
        <begin position="1"/>
        <end position="54"/>
    </location>
</feature>
<keyword evidence="3" id="KW-1185">Reference proteome</keyword>
<evidence type="ECO:0000256" key="1">
    <source>
        <dbReference type="SAM" id="MobiDB-lite"/>
    </source>
</evidence>
<evidence type="ECO:0000313" key="3">
    <source>
        <dbReference type="Proteomes" id="UP001159363"/>
    </source>
</evidence>
<feature type="compositionally biased region" description="Gly residues" evidence="1">
    <location>
        <begin position="1"/>
        <end position="11"/>
    </location>
</feature>
<proteinExistence type="predicted"/>
<protein>
    <submittedName>
        <fullName evidence="2">Uncharacterized protein</fullName>
    </submittedName>
</protein>
<reference evidence="2 3" key="1">
    <citation type="submission" date="2023-02" db="EMBL/GenBank/DDBJ databases">
        <title>LHISI_Scaffold_Assembly.</title>
        <authorList>
            <person name="Stuart O.P."/>
            <person name="Cleave R."/>
            <person name="Magrath M.J.L."/>
            <person name="Mikheyev A.S."/>
        </authorList>
    </citation>
    <scope>NUCLEOTIDE SEQUENCE [LARGE SCALE GENOMIC DNA]</scope>
    <source>
        <strain evidence="2">Daus_M_001</strain>
        <tissue evidence="2">Leg muscle</tissue>
    </source>
</reference>
<evidence type="ECO:0000313" key="2">
    <source>
        <dbReference type="EMBL" id="KAJ8877305.1"/>
    </source>
</evidence>
<gene>
    <name evidence="2" type="ORF">PR048_021759</name>
</gene>
<accession>A0ABQ9GZ41</accession>
<sequence>MSIGEGSGGEGVSRLLETNRGKQYGGRGSNKMASGRLRLRLPNPLSQTSSNSTTNLIIGTKRNVQNASISMNTCINPPLRRQPGALMNLGKHPDCSATRHNTATEGAHIVHWCCLHNSLHLANRIRFTAGSAPNFRAWESCRTMPLVSGFSRDLPFPPPLHYGAAPYSSHFTLIGSLEVDPLRPAAVQPLQLKVLAAKRITSCLLITSAPRSIVRDARIMEFPTVRECRSSWTFETNKLFFMMAVAPSCSYIVAGVKQRLANGEVLYRIELINVPPGVMPEGLSGDGLQTNLRLETRKLRGFNQQQAILHNPLCTRSSVSSSLAVLLQFNPRPGSTGFGSLLVESRSGACLNNYGPVEAQSHMYKLMQFNLSLDESEEISGSLLMT</sequence>